<evidence type="ECO:0008006" key="3">
    <source>
        <dbReference type="Google" id="ProtNLM"/>
    </source>
</evidence>
<accession>A0A0M4SQ37</accession>
<keyword evidence="2" id="KW-1185">Reference proteome</keyword>
<organism evidence="1 2">
    <name type="scientific">Nostoc piscinale CENA21</name>
    <dbReference type="NCBI Taxonomy" id="224013"/>
    <lineage>
        <taxon>Bacteria</taxon>
        <taxon>Bacillati</taxon>
        <taxon>Cyanobacteriota</taxon>
        <taxon>Cyanophyceae</taxon>
        <taxon>Nostocales</taxon>
        <taxon>Nostocaceae</taxon>
        <taxon>Nostoc</taxon>
    </lineage>
</organism>
<proteinExistence type="predicted"/>
<dbReference type="RefSeq" id="WP_062296965.1">
    <property type="nucleotide sequence ID" value="NZ_CP012036.1"/>
</dbReference>
<reference evidence="1 2" key="2">
    <citation type="journal article" date="2016" name="Genome Announc.">
        <title>Draft Genome Sequence of the N2-Fixing Cyanobacterium Nostoc piscinale CENA21, Isolated from the Brazilian Amazon Floodplain.</title>
        <authorList>
            <person name="Leao T."/>
            <person name="Guimaraes P.I."/>
            <person name="de Melo A.G."/>
            <person name="Ramos R.T."/>
            <person name="Leao P.N."/>
            <person name="Silva A."/>
            <person name="Fiore M.F."/>
            <person name="Schneider M.P."/>
        </authorList>
    </citation>
    <scope>NUCLEOTIDE SEQUENCE [LARGE SCALE GENOMIC DNA]</scope>
    <source>
        <strain evidence="1 2">CENA21</strain>
    </source>
</reference>
<dbReference type="KEGG" id="npz:ACX27_26720"/>
<dbReference type="Proteomes" id="UP000062645">
    <property type="component" value="Chromosome"/>
</dbReference>
<name>A0A0M4SQ37_9NOSO</name>
<sequence length="158" mass="17611">MPRLDNINPIANSDYLLTVEGISVDGSPVYFTTFSGVKFTRSAAEFNDGLSNNKRYVEGGLKSYQNITISKPHDPEKDQTIIDFLKTKEDGSKFSFRARPMLKTATGNESNTFRGTKAWECSGCDLVSWMCADNVDTADGAQVAKLTIEFRVEQVEYK</sequence>
<dbReference type="AlphaFoldDB" id="A0A0M4SQ37"/>
<evidence type="ECO:0000313" key="2">
    <source>
        <dbReference type="Proteomes" id="UP000062645"/>
    </source>
</evidence>
<gene>
    <name evidence="1" type="ORF">ACX27_26720</name>
</gene>
<dbReference type="OrthoDB" id="485877at2"/>
<dbReference type="STRING" id="224013.ACX27_26720"/>
<dbReference type="PATRIC" id="fig|224013.5.peg.6400"/>
<protein>
    <recommendedName>
        <fullName evidence="3">Phage tail protein</fullName>
    </recommendedName>
</protein>
<evidence type="ECO:0000313" key="1">
    <source>
        <dbReference type="EMBL" id="ALF55622.1"/>
    </source>
</evidence>
<dbReference type="EMBL" id="CP012036">
    <property type="protein sequence ID" value="ALF55622.1"/>
    <property type="molecule type" value="Genomic_DNA"/>
</dbReference>
<reference evidence="2" key="1">
    <citation type="submission" date="2015-07" db="EMBL/GenBank/DDBJ databases">
        <title>Genome Of Nitrogen-Fixing Cyanobacterium Nostoc piscinale CENA21 From Solimoes/Amazon River Floodplain Sediments And Comparative Genomics To Uncover Biosynthetic Natural Products Potential.</title>
        <authorList>
            <person name="Leao T.F."/>
            <person name="Leao P.N."/>
            <person name="Guimaraes P.I."/>
            <person name="de Melo A.G.C."/>
            <person name="Ramos R.T.J."/>
            <person name="Silva A."/>
            <person name="Fiore M.F."/>
            <person name="Schneider M.P.C."/>
        </authorList>
    </citation>
    <scope>NUCLEOTIDE SEQUENCE [LARGE SCALE GENOMIC DNA]</scope>
    <source>
        <strain evidence="2">CENA21</strain>
    </source>
</reference>